<dbReference type="EMBL" id="REGN01007745">
    <property type="protein sequence ID" value="RNA05383.1"/>
    <property type="molecule type" value="Genomic_DNA"/>
</dbReference>
<evidence type="ECO:0000313" key="1">
    <source>
        <dbReference type="EMBL" id="RNA05383.1"/>
    </source>
</evidence>
<gene>
    <name evidence="1" type="ORF">BpHYR1_032644</name>
</gene>
<dbReference type="AlphaFoldDB" id="A0A3M7Q234"/>
<keyword evidence="2" id="KW-1185">Reference proteome</keyword>
<evidence type="ECO:0000313" key="2">
    <source>
        <dbReference type="Proteomes" id="UP000276133"/>
    </source>
</evidence>
<organism evidence="1 2">
    <name type="scientific">Brachionus plicatilis</name>
    <name type="common">Marine rotifer</name>
    <name type="synonym">Brachionus muelleri</name>
    <dbReference type="NCBI Taxonomy" id="10195"/>
    <lineage>
        <taxon>Eukaryota</taxon>
        <taxon>Metazoa</taxon>
        <taxon>Spiralia</taxon>
        <taxon>Gnathifera</taxon>
        <taxon>Rotifera</taxon>
        <taxon>Eurotatoria</taxon>
        <taxon>Monogononta</taxon>
        <taxon>Pseudotrocha</taxon>
        <taxon>Ploima</taxon>
        <taxon>Brachionidae</taxon>
        <taxon>Brachionus</taxon>
    </lineage>
</organism>
<sequence>MFFVDCRLTLTFLKVPKMLIDKDTILLSEMKYEEESTILDKCFVIYRKLSLELCVKFSSYN</sequence>
<dbReference type="Proteomes" id="UP000276133">
    <property type="component" value="Unassembled WGS sequence"/>
</dbReference>
<accession>A0A3M7Q234</accession>
<proteinExistence type="predicted"/>
<comment type="caution">
    <text evidence="1">The sequence shown here is derived from an EMBL/GenBank/DDBJ whole genome shotgun (WGS) entry which is preliminary data.</text>
</comment>
<name>A0A3M7Q234_BRAPC</name>
<protein>
    <submittedName>
        <fullName evidence="1">Uncharacterized protein</fullName>
    </submittedName>
</protein>
<reference evidence="1 2" key="1">
    <citation type="journal article" date="2018" name="Sci. Rep.">
        <title>Genomic signatures of local adaptation to the degree of environmental predictability in rotifers.</title>
        <authorList>
            <person name="Franch-Gras L."/>
            <person name="Hahn C."/>
            <person name="Garcia-Roger E.M."/>
            <person name="Carmona M.J."/>
            <person name="Serra M."/>
            <person name="Gomez A."/>
        </authorList>
    </citation>
    <scope>NUCLEOTIDE SEQUENCE [LARGE SCALE GENOMIC DNA]</scope>
    <source>
        <strain evidence="1">HYR1</strain>
    </source>
</reference>